<evidence type="ECO:0000313" key="1">
    <source>
        <dbReference type="EMBL" id="KAH3872678.1"/>
    </source>
</evidence>
<sequence>MFFDGDSAADKVLGKLCNTCDNYFTVQSTKNTMSILLRTGRDIASNSNFRIKYQQGKESLLV</sequence>
<proteinExistence type="predicted"/>
<evidence type="ECO:0000313" key="3">
    <source>
        <dbReference type="Proteomes" id="UP000828390"/>
    </source>
</evidence>
<name>A0A9D4M9Q0_DREPO</name>
<dbReference type="EMBL" id="JAIWYP010000002">
    <property type="protein sequence ID" value="KAH3872678.1"/>
    <property type="molecule type" value="Genomic_DNA"/>
</dbReference>
<reference evidence="1" key="1">
    <citation type="journal article" date="2019" name="bioRxiv">
        <title>The Genome of the Zebra Mussel, Dreissena polymorpha: A Resource for Invasive Species Research.</title>
        <authorList>
            <person name="McCartney M.A."/>
            <person name="Auch B."/>
            <person name="Kono T."/>
            <person name="Mallez S."/>
            <person name="Zhang Y."/>
            <person name="Obille A."/>
            <person name="Becker A."/>
            <person name="Abrahante J.E."/>
            <person name="Garbe J."/>
            <person name="Badalamenti J.P."/>
            <person name="Herman A."/>
            <person name="Mangelson H."/>
            <person name="Liachko I."/>
            <person name="Sullivan S."/>
            <person name="Sone E.D."/>
            <person name="Koren S."/>
            <person name="Silverstein K.A.T."/>
            <person name="Beckman K.B."/>
            <person name="Gohl D.M."/>
        </authorList>
    </citation>
    <scope>NUCLEOTIDE SEQUENCE</scope>
    <source>
        <strain evidence="1">Duluth1</strain>
        <tissue evidence="1">Whole animal</tissue>
    </source>
</reference>
<evidence type="ECO:0000313" key="2">
    <source>
        <dbReference type="EMBL" id="KAH3872741.1"/>
    </source>
</evidence>
<comment type="caution">
    <text evidence="1">The sequence shown here is derived from an EMBL/GenBank/DDBJ whole genome shotgun (WGS) entry which is preliminary data.</text>
</comment>
<dbReference type="Gene3D" id="2.60.120.290">
    <property type="entry name" value="Spermadhesin, CUB domain"/>
    <property type="match status" value="1"/>
</dbReference>
<dbReference type="InterPro" id="IPR035914">
    <property type="entry name" value="Sperma_CUB_dom_sf"/>
</dbReference>
<dbReference type="Proteomes" id="UP000828390">
    <property type="component" value="Unassembled WGS sequence"/>
</dbReference>
<reference evidence="1" key="2">
    <citation type="submission" date="2020-11" db="EMBL/GenBank/DDBJ databases">
        <authorList>
            <person name="McCartney M.A."/>
            <person name="Auch B."/>
            <person name="Kono T."/>
            <person name="Mallez S."/>
            <person name="Becker A."/>
            <person name="Gohl D.M."/>
            <person name="Silverstein K.A.T."/>
            <person name="Koren S."/>
            <person name="Bechman K.B."/>
            <person name="Herman A."/>
            <person name="Abrahante J.E."/>
            <person name="Garbe J."/>
        </authorList>
    </citation>
    <scope>NUCLEOTIDE SEQUENCE</scope>
    <source>
        <strain evidence="1">Duluth1</strain>
        <tissue evidence="1">Whole animal</tissue>
    </source>
</reference>
<organism evidence="1 3">
    <name type="scientific">Dreissena polymorpha</name>
    <name type="common">Zebra mussel</name>
    <name type="synonym">Mytilus polymorpha</name>
    <dbReference type="NCBI Taxonomy" id="45954"/>
    <lineage>
        <taxon>Eukaryota</taxon>
        <taxon>Metazoa</taxon>
        <taxon>Spiralia</taxon>
        <taxon>Lophotrochozoa</taxon>
        <taxon>Mollusca</taxon>
        <taxon>Bivalvia</taxon>
        <taxon>Autobranchia</taxon>
        <taxon>Heteroconchia</taxon>
        <taxon>Euheterodonta</taxon>
        <taxon>Imparidentia</taxon>
        <taxon>Neoheterodontei</taxon>
        <taxon>Myida</taxon>
        <taxon>Dreissenoidea</taxon>
        <taxon>Dreissenidae</taxon>
        <taxon>Dreissena</taxon>
    </lineage>
</organism>
<dbReference type="EMBL" id="JAIWYP010000002">
    <property type="protein sequence ID" value="KAH3872741.1"/>
    <property type="molecule type" value="Genomic_DNA"/>
</dbReference>
<accession>A0A9D4M9Q0</accession>
<dbReference type="SUPFAM" id="SSF49854">
    <property type="entry name" value="Spermadhesin, CUB domain"/>
    <property type="match status" value="1"/>
</dbReference>
<keyword evidence="3" id="KW-1185">Reference proteome</keyword>
<dbReference type="AlphaFoldDB" id="A0A9D4M9Q0"/>
<protein>
    <submittedName>
        <fullName evidence="1">Uncharacterized protein</fullName>
    </submittedName>
</protein>
<gene>
    <name evidence="1" type="ORF">DPMN_035898</name>
    <name evidence="2" type="ORF">DPMN_035963</name>
</gene>